<dbReference type="InParanoid" id="A0A1J7J0F4"/>
<feature type="region of interest" description="Disordered" evidence="1">
    <location>
        <begin position="1"/>
        <end position="163"/>
    </location>
</feature>
<feature type="compositionally biased region" description="Polar residues" evidence="1">
    <location>
        <begin position="140"/>
        <end position="152"/>
    </location>
</feature>
<dbReference type="Proteomes" id="UP000182658">
    <property type="component" value="Unassembled WGS sequence"/>
</dbReference>
<accession>A0A1J7J0F4</accession>
<reference evidence="2 3" key="1">
    <citation type="submission" date="2016-10" db="EMBL/GenBank/DDBJ databases">
        <title>Draft genome sequence of Coniochaeta ligniaria NRRL30616, a lignocellulolytic fungus for bioabatement of inhibitors in plant biomass hydrolysates.</title>
        <authorList>
            <consortium name="DOE Joint Genome Institute"/>
            <person name="Jimenez D.J."/>
            <person name="Hector R.E."/>
            <person name="Riley R."/>
            <person name="Sun H."/>
            <person name="Grigoriev I.V."/>
            <person name="Van Elsas J.D."/>
            <person name="Nichols N.N."/>
        </authorList>
    </citation>
    <scope>NUCLEOTIDE SEQUENCE [LARGE SCALE GENOMIC DNA]</scope>
    <source>
        <strain evidence="2 3">NRRL 30616</strain>
    </source>
</reference>
<dbReference type="AlphaFoldDB" id="A0A1J7J0F4"/>
<name>A0A1J7J0F4_9PEZI</name>
<organism evidence="2 3">
    <name type="scientific">Coniochaeta ligniaria NRRL 30616</name>
    <dbReference type="NCBI Taxonomy" id="1408157"/>
    <lineage>
        <taxon>Eukaryota</taxon>
        <taxon>Fungi</taxon>
        <taxon>Dikarya</taxon>
        <taxon>Ascomycota</taxon>
        <taxon>Pezizomycotina</taxon>
        <taxon>Sordariomycetes</taxon>
        <taxon>Sordariomycetidae</taxon>
        <taxon>Coniochaetales</taxon>
        <taxon>Coniochaetaceae</taxon>
        <taxon>Coniochaeta</taxon>
    </lineage>
</organism>
<protein>
    <submittedName>
        <fullName evidence="2">Uncharacterized protein</fullName>
    </submittedName>
</protein>
<gene>
    <name evidence="2" type="ORF">CONLIGDRAFT_677321</name>
</gene>
<feature type="compositionally biased region" description="Basic residues" evidence="1">
    <location>
        <begin position="66"/>
        <end position="76"/>
    </location>
</feature>
<evidence type="ECO:0000256" key="1">
    <source>
        <dbReference type="SAM" id="MobiDB-lite"/>
    </source>
</evidence>
<evidence type="ECO:0000313" key="2">
    <source>
        <dbReference type="EMBL" id="OIW33543.1"/>
    </source>
</evidence>
<keyword evidence="3" id="KW-1185">Reference proteome</keyword>
<dbReference type="EMBL" id="KV875094">
    <property type="protein sequence ID" value="OIW33543.1"/>
    <property type="molecule type" value="Genomic_DNA"/>
</dbReference>
<evidence type="ECO:0000313" key="3">
    <source>
        <dbReference type="Proteomes" id="UP000182658"/>
    </source>
</evidence>
<sequence length="183" mass="19342">MSGQYGGSLKRSLEEGGTAPQPKKTKATRELASPHTPQASRERRQGVPSLHHLDGAAAQADQVPLKRGRGRPRGHRLGRDTTQRTQHIQSGRPELSSPLARQSGQGLPRQPTAALASPDALPAHTNADVAWSGPEFSSPLARQSGQGRSSEPTAALASPDVLPARADADAAWVGLQRRMLGLP</sequence>
<proteinExistence type="predicted"/>